<dbReference type="RefSeq" id="WP_172176533.1">
    <property type="nucleotide sequence ID" value="NZ_CASGIA010000021.1"/>
</dbReference>
<feature type="transmembrane region" description="Helical" evidence="2">
    <location>
        <begin position="481"/>
        <end position="511"/>
    </location>
</feature>
<feature type="coiled-coil region" evidence="1">
    <location>
        <begin position="570"/>
        <end position="597"/>
    </location>
</feature>
<dbReference type="GeneID" id="82156826"/>
<evidence type="ECO:0000259" key="3">
    <source>
        <dbReference type="Pfam" id="PF00350"/>
    </source>
</evidence>
<gene>
    <name evidence="4" type="ORF">HPS55_03515</name>
</gene>
<dbReference type="InterPro" id="IPR027417">
    <property type="entry name" value="P-loop_NTPase"/>
</dbReference>
<dbReference type="Pfam" id="PF00350">
    <property type="entry name" value="Dynamin_N"/>
    <property type="match status" value="1"/>
</dbReference>
<accession>A0ABX2AUR6</accession>
<dbReference type="InterPro" id="IPR045063">
    <property type="entry name" value="Dynamin_N"/>
</dbReference>
<reference evidence="4 5" key="1">
    <citation type="submission" date="2020-05" db="EMBL/GenBank/DDBJ databases">
        <title>Distinct polysaccharide utilization as determinants for interspecies competition between intestinal Prevotella spp.</title>
        <authorList>
            <person name="Galvez E.J.C."/>
            <person name="Iljazovic A."/>
            <person name="Strowig T."/>
        </authorList>
    </citation>
    <scope>NUCLEOTIDE SEQUENCE [LARGE SCALE GENOMIC DNA]</scope>
    <source>
        <strain evidence="4 5">PROD</strain>
    </source>
</reference>
<evidence type="ECO:0000256" key="1">
    <source>
        <dbReference type="SAM" id="Coils"/>
    </source>
</evidence>
<proteinExistence type="predicted"/>
<name>A0ABX2AUR6_9BACT</name>
<evidence type="ECO:0000313" key="4">
    <source>
        <dbReference type="EMBL" id="NPE13400.1"/>
    </source>
</evidence>
<feature type="domain" description="Dynamin N-terminal" evidence="3">
    <location>
        <begin position="53"/>
        <end position="214"/>
    </location>
</feature>
<protein>
    <recommendedName>
        <fullName evidence="3">Dynamin N-terminal domain-containing protein</fullName>
    </recommendedName>
</protein>
<organism evidence="4 5">
    <name type="scientific">Xylanibacter rodentium</name>
    <dbReference type="NCBI Taxonomy" id="2736289"/>
    <lineage>
        <taxon>Bacteria</taxon>
        <taxon>Pseudomonadati</taxon>
        <taxon>Bacteroidota</taxon>
        <taxon>Bacteroidia</taxon>
        <taxon>Bacteroidales</taxon>
        <taxon>Prevotellaceae</taxon>
        <taxon>Xylanibacter</taxon>
    </lineage>
</organism>
<keyword evidence="2" id="KW-1133">Transmembrane helix</keyword>
<keyword evidence="2" id="KW-0812">Transmembrane</keyword>
<sequence length="638" mass="72249">MNETIKDLATRIRKEMTTLCNQVIEYSKTDDFPNADKDLDIALDMLNNGIYNVVVCGEVKKGKSSFINAIIGKDILPVDTRVATSQAFRIINSDTESYYLVYTDGTKEPVGREDLDRYGSQARIDKDGEPITFDKIVDYMEIHTPIPFLPKSIVLVDTPGLGALYANHAVVTERHLAKASAVVFILDPSNPITEPEIAYLEKITDITSNVMIVMTKQDNYDGNYIKTQIRRNTEILTEKGIAEKLSNTQINILPMSSALLKDVSDTDSYDKEERELFYDISSFENVKKELLNMLEATIALSKNVFAYNAVNAYNNKVMAEVAERDKILRSPNEANALSVQKQQIKADFQSKWGPNGKEQKSIINDVNAIVNAFSTKAMALFNPGTDIYNKLMQEIDSLNDYDETKTYAELFPKKIMTEYMQAWQGLNEECFSKIVKLISNAREQMTIDRNGDTANLMDTLPPFSIPKRKFLDVFNDTKAGWLTLFFAANVVGLSLTIFALPIAAVIGWFTGNAARTNRMKMELKSYLNSNLSSLRNQVLSNPINKDDKLSKSLFEDSKEKHLKQAQNLLSNIYNEQLDITQKEVNRINEQITLLNTQRAALITRQEAIKEKWDPAYTKLKELRNTLSKLENLIRTNKA</sequence>
<keyword evidence="5" id="KW-1185">Reference proteome</keyword>
<dbReference type="EMBL" id="JABKKE010000004">
    <property type="protein sequence ID" value="NPE13400.1"/>
    <property type="molecule type" value="Genomic_DNA"/>
</dbReference>
<dbReference type="SUPFAM" id="SSF52540">
    <property type="entry name" value="P-loop containing nucleoside triphosphate hydrolases"/>
    <property type="match status" value="1"/>
</dbReference>
<dbReference type="Proteomes" id="UP001193734">
    <property type="component" value="Unassembled WGS sequence"/>
</dbReference>
<dbReference type="PANTHER" id="PTHR43681:SF1">
    <property type="entry name" value="SARCALUMENIN"/>
    <property type="match status" value="1"/>
</dbReference>
<dbReference type="Gene3D" id="3.40.50.300">
    <property type="entry name" value="P-loop containing nucleotide triphosphate hydrolases"/>
    <property type="match status" value="1"/>
</dbReference>
<dbReference type="InterPro" id="IPR051943">
    <property type="entry name" value="TRAFAC_Dynamin-like_GTPase"/>
</dbReference>
<keyword evidence="2" id="KW-0472">Membrane</keyword>
<evidence type="ECO:0000313" key="5">
    <source>
        <dbReference type="Proteomes" id="UP001193734"/>
    </source>
</evidence>
<dbReference type="PANTHER" id="PTHR43681">
    <property type="entry name" value="TRANSMEMBRANE GTPASE FZO"/>
    <property type="match status" value="1"/>
</dbReference>
<comment type="caution">
    <text evidence="4">The sequence shown here is derived from an EMBL/GenBank/DDBJ whole genome shotgun (WGS) entry which is preliminary data.</text>
</comment>
<keyword evidence="1" id="KW-0175">Coiled coil</keyword>
<evidence type="ECO:0000256" key="2">
    <source>
        <dbReference type="SAM" id="Phobius"/>
    </source>
</evidence>